<feature type="transmembrane region" description="Helical" evidence="1">
    <location>
        <begin position="36"/>
        <end position="53"/>
    </location>
</feature>
<evidence type="ECO:0000256" key="1">
    <source>
        <dbReference type="SAM" id="Phobius"/>
    </source>
</evidence>
<reference evidence="2" key="1">
    <citation type="submission" date="2009-04" db="EMBL/GenBank/DDBJ databases">
        <authorList>
            <person name="Weinstock G."/>
            <person name="Sodergren E."/>
            <person name="Clifton S."/>
            <person name="Fulton L."/>
            <person name="Fulton B."/>
            <person name="Courtney L."/>
            <person name="Fronick C."/>
            <person name="Harrison M."/>
            <person name="Strong C."/>
            <person name="Farmer C."/>
            <person name="Delahaunty K."/>
            <person name="Markovic C."/>
            <person name="Hall O."/>
            <person name="Minx P."/>
            <person name="Tomlinson C."/>
            <person name="Mitreva M."/>
            <person name="Nelson J."/>
            <person name="Hou S."/>
            <person name="Wollam A."/>
            <person name="Pepin K.H."/>
            <person name="Johnson M."/>
            <person name="Bhonagiri V."/>
            <person name="Nash W.E."/>
            <person name="Warren W."/>
            <person name="Chinwalla A."/>
            <person name="Mardis E.R."/>
            <person name="Wilson R.K."/>
        </authorList>
    </citation>
    <scope>NUCLEOTIDE SEQUENCE [LARGE SCALE GENOMIC DNA]</scope>
    <source>
        <strain evidence="2">DSM 14600</strain>
    </source>
</reference>
<gene>
    <name evidence="2" type="ORF">GCWU000342_00342</name>
</gene>
<comment type="caution">
    <text evidence="2">The sequence shown here is derived from an EMBL/GenBank/DDBJ whole genome shotgun (WGS) entry which is preliminary data.</text>
</comment>
<keyword evidence="3" id="KW-1185">Reference proteome</keyword>
<proteinExistence type="predicted"/>
<feature type="transmembrane region" description="Helical" evidence="1">
    <location>
        <begin position="12"/>
        <end position="30"/>
    </location>
</feature>
<accession>C4G8P4</accession>
<organism evidence="2 3">
    <name type="scientific">Shuttleworthella satelles DSM 14600</name>
    <dbReference type="NCBI Taxonomy" id="626523"/>
    <lineage>
        <taxon>Bacteria</taxon>
        <taxon>Bacillati</taxon>
        <taxon>Bacillota</taxon>
        <taxon>Clostridia</taxon>
        <taxon>Lachnospirales</taxon>
        <taxon>Lachnospiraceae</taxon>
        <taxon>Shuttleworthella</taxon>
    </lineage>
</organism>
<dbReference type="EMBL" id="ACIP02000001">
    <property type="protein sequence ID" value="EEP28992.1"/>
    <property type="molecule type" value="Genomic_DNA"/>
</dbReference>
<dbReference type="HOGENOM" id="CLU_2669047_0_0_9"/>
<evidence type="ECO:0000313" key="2">
    <source>
        <dbReference type="EMBL" id="EEP28992.1"/>
    </source>
</evidence>
<sequence>MLKLKKKQVRALITMPIIWVLMDLIFRVITGEGAKIDYWACLAISEVLAYLACRSDAKEHMNDVEMEEGHEKVSA</sequence>
<dbReference type="AlphaFoldDB" id="C4G8P4"/>
<keyword evidence="1" id="KW-0812">Transmembrane</keyword>
<protein>
    <submittedName>
        <fullName evidence="2">Uncharacterized protein</fullName>
    </submittedName>
</protein>
<dbReference type="RefSeq" id="WP_006905379.1">
    <property type="nucleotide sequence ID" value="NZ_GG665866.1"/>
</dbReference>
<dbReference type="Proteomes" id="UP000003494">
    <property type="component" value="Unassembled WGS sequence"/>
</dbReference>
<keyword evidence="1" id="KW-1133">Transmembrane helix</keyword>
<name>C4G8P4_9FIRM</name>
<dbReference type="STRING" id="626523.GCWU000342_00342"/>
<evidence type="ECO:0000313" key="3">
    <source>
        <dbReference type="Proteomes" id="UP000003494"/>
    </source>
</evidence>
<keyword evidence="1" id="KW-0472">Membrane</keyword>